<evidence type="ECO:0000313" key="1">
    <source>
        <dbReference type="EMBL" id="SFF54899.1"/>
    </source>
</evidence>
<dbReference type="InterPro" id="IPR019734">
    <property type="entry name" value="TPR_rpt"/>
</dbReference>
<organism evidence="1 2">
    <name type="scientific">Thermoflexibacter ruber</name>
    <dbReference type="NCBI Taxonomy" id="1003"/>
    <lineage>
        <taxon>Bacteria</taxon>
        <taxon>Pseudomonadati</taxon>
        <taxon>Bacteroidota</taxon>
        <taxon>Cytophagia</taxon>
        <taxon>Cytophagales</taxon>
        <taxon>Thermoflexibacteraceae</taxon>
        <taxon>Thermoflexibacter</taxon>
    </lineage>
</organism>
<proteinExistence type="predicted"/>
<dbReference type="InterPro" id="IPR011990">
    <property type="entry name" value="TPR-like_helical_dom_sf"/>
</dbReference>
<dbReference type="Gene3D" id="1.25.40.10">
    <property type="entry name" value="Tetratricopeptide repeat domain"/>
    <property type="match status" value="1"/>
</dbReference>
<gene>
    <name evidence="1" type="ORF">SAMN04488541_10549</name>
</gene>
<dbReference type="EMBL" id="FONY01000054">
    <property type="protein sequence ID" value="SFF54899.1"/>
    <property type="molecule type" value="Genomic_DNA"/>
</dbReference>
<reference evidence="1 2" key="1">
    <citation type="submission" date="2016-10" db="EMBL/GenBank/DDBJ databases">
        <authorList>
            <person name="de Groot N.N."/>
        </authorList>
    </citation>
    <scope>NUCLEOTIDE SEQUENCE [LARGE SCALE GENOMIC DNA]</scope>
    <source>
        <strain>GEY</strain>
        <strain evidence="2">DSM 9560</strain>
    </source>
</reference>
<dbReference type="STRING" id="1003.SAMN04488541_10549"/>
<name>A0A1I2JKW5_9BACT</name>
<evidence type="ECO:0000313" key="2">
    <source>
        <dbReference type="Proteomes" id="UP000199513"/>
    </source>
</evidence>
<dbReference type="RefSeq" id="WP_177217476.1">
    <property type="nucleotide sequence ID" value="NZ_FONY01000054.1"/>
</dbReference>
<dbReference type="Proteomes" id="UP000199513">
    <property type="component" value="Unassembled WGS sequence"/>
</dbReference>
<dbReference type="Pfam" id="PF13181">
    <property type="entry name" value="TPR_8"/>
    <property type="match status" value="1"/>
</dbReference>
<dbReference type="SUPFAM" id="SSF48452">
    <property type="entry name" value="TPR-like"/>
    <property type="match status" value="1"/>
</dbReference>
<sequence>MSSLKVFLFLTITLLLSNWSEAQPPKKQDFSFEELYRQRTYRNFIGTKKLLIAKALHLPASTYWLVLAAVERTEDRELWSMDKADRTEAKIFVYEQQSKQIDEKLTEAINIKLGWDKYYEPLFCGGLGSLAEKDFKIVGNKITLTQFYAPATERSNCTVEILFRNGEVVVQKLGLEDTSLEAITAKERTLANQKALALLHAGKTHEAVLIWEDLYVEWKHGAFPKAGAVDEVLNNLGFAYWKLNMYPEAEKILLECKKNFPQRKSVYLNLADLYRDMKKKNEAVFHYQQFINMGVTELQKNYASKEIKKLQN</sequence>
<keyword evidence="2" id="KW-1185">Reference proteome</keyword>
<accession>A0A1I2JKW5</accession>
<dbReference type="AlphaFoldDB" id="A0A1I2JKW5"/>
<protein>
    <submittedName>
        <fullName evidence="1">TPR repeat-containing protein</fullName>
    </submittedName>
</protein>
<dbReference type="Pfam" id="PF13374">
    <property type="entry name" value="TPR_10"/>
    <property type="match status" value="1"/>
</dbReference>